<dbReference type="Proteomes" id="UP000277108">
    <property type="component" value="Unassembled WGS sequence"/>
</dbReference>
<keyword evidence="2" id="KW-0547">Nucleotide-binding</keyword>
<proteinExistence type="inferred from homology"/>
<dbReference type="EMBL" id="RKRK01000002">
    <property type="protein sequence ID" value="RPF57549.1"/>
    <property type="molecule type" value="Genomic_DNA"/>
</dbReference>
<dbReference type="PRINTS" id="PR01607">
    <property type="entry name" value="APYRASEFAMLY"/>
</dbReference>
<dbReference type="PANTHER" id="PTHR11575">
    <property type="entry name" value="5'-NUCLEOTIDASE-RELATED"/>
    <property type="match status" value="1"/>
</dbReference>
<dbReference type="InterPro" id="IPR008334">
    <property type="entry name" value="5'-Nucleotdase_C"/>
</dbReference>
<dbReference type="GO" id="GO:0008768">
    <property type="term" value="F:UDP-sugar diphosphatase activity"/>
    <property type="evidence" value="ECO:0007669"/>
    <property type="project" value="TreeGrafter"/>
</dbReference>
<accession>A0A3N5BLV3</accession>
<dbReference type="OrthoDB" id="9793179at2"/>
<dbReference type="CDD" id="cd00845">
    <property type="entry name" value="MPP_UshA_N_like"/>
    <property type="match status" value="1"/>
</dbReference>
<organism evidence="5 6">
    <name type="scientific">Abyssicoccus albus</name>
    <dbReference type="NCBI Taxonomy" id="1817405"/>
    <lineage>
        <taxon>Bacteria</taxon>
        <taxon>Bacillati</taxon>
        <taxon>Bacillota</taxon>
        <taxon>Bacilli</taxon>
        <taxon>Bacillales</taxon>
        <taxon>Abyssicoccaceae</taxon>
    </lineage>
</organism>
<reference evidence="5 6" key="1">
    <citation type="submission" date="2018-11" db="EMBL/GenBank/DDBJ databases">
        <title>Genomic Encyclopedia of Type Strains, Phase IV (KMG-IV): sequencing the most valuable type-strain genomes for metagenomic binning, comparative biology and taxonomic classification.</title>
        <authorList>
            <person name="Goeker M."/>
        </authorList>
    </citation>
    <scope>NUCLEOTIDE SEQUENCE [LARGE SCALE GENOMIC DNA]</scope>
    <source>
        <strain evidence="5 6">DSM 29158</strain>
    </source>
</reference>
<evidence type="ECO:0000256" key="2">
    <source>
        <dbReference type="RuleBase" id="RU362119"/>
    </source>
</evidence>
<dbReference type="InterPro" id="IPR004843">
    <property type="entry name" value="Calcineurin-like_PHP"/>
</dbReference>
<dbReference type="InterPro" id="IPR006179">
    <property type="entry name" value="5_nucleotidase/apyrase"/>
</dbReference>
<sequence length="442" mass="51251">MQTIHIFHTNDIHSNLNNFLQIKEFMKSKREEYPNTSVFVDLGDHVDRSHPYTEATLGQGNIELMNEAGVDIATIGNNEGITLTHDDLNQLYDEAQFKVTCCNIHDEYGVKPNHIVDYVIHEVAGKKLLFIGVTAEFTVFYKALGWTVDQAKSQLNRIIESRRDEVDAIIVLSHLGKWIDDELSEELSSIDLILGAHTHHRFEHGKYHNGVMQAAAGKHGQYLGEVKIHFDEGRILNIEALLYTTDDMAKVEDEYYIKGRQLLKNNIISNDLNRYERRIYSTNRLLYELAEAVRIYTETDTIILNSGLIVRGFDGGDFTEYDLHKMLPHPINTVDIELKGHELIEVLKHCLKNEYKNEQVKGFGFRGDLFGMYYFHNIGYMSSSEQYFIKGERIENDQTYHIATIDMYTFGKFIPQFKSMNKVYYLPDFLRDIFRTYIQSSK</sequence>
<dbReference type="InterPro" id="IPR029052">
    <property type="entry name" value="Metallo-depent_PP-like"/>
</dbReference>
<keyword evidence="1" id="KW-0732">Signal</keyword>
<evidence type="ECO:0000259" key="4">
    <source>
        <dbReference type="Pfam" id="PF02872"/>
    </source>
</evidence>
<dbReference type="Gene3D" id="3.90.780.10">
    <property type="entry name" value="5'-Nucleotidase, C-terminal domain"/>
    <property type="match status" value="1"/>
</dbReference>
<dbReference type="InterPro" id="IPR011240">
    <property type="entry name" value="Pesterase_YunD"/>
</dbReference>
<dbReference type="GO" id="GO:0008253">
    <property type="term" value="F:5'-nucleotidase activity"/>
    <property type="evidence" value="ECO:0007669"/>
    <property type="project" value="TreeGrafter"/>
</dbReference>
<feature type="domain" description="Calcineurin-like phosphoesterase" evidence="3">
    <location>
        <begin position="5"/>
        <end position="200"/>
    </location>
</feature>
<evidence type="ECO:0000313" key="5">
    <source>
        <dbReference type="EMBL" id="RPF57549.1"/>
    </source>
</evidence>
<dbReference type="AlphaFoldDB" id="A0A3N5BLV3"/>
<dbReference type="GO" id="GO:0000166">
    <property type="term" value="F:nucleotide binding"/>
    <property type="evidence" value="ECO:0007669"/>
    <property type="project" value="UniProtKB-KW"/>
</dbReference>
<keyword evidence="6" id="KW-1185">Reference proteome</keyword>
<comment type="caution">
    <text evidence="5">The sequence shown here is derived from an EMBL/GenBank/DDBJ whole genome shotgun (WGS) entry which is preliminary data.</text>
</comment>
<dbReference type="Pfam" id="PF02872">
    <property type="entry name" value="5_nucleotid_C"/>
    <property type="match status" value="1"/>
</dbReference>
<dbReference type="GO" id="GO:0009166">
    <property type="term" value="P:nucleotide catabolic process"/>
    <property type="evidence" value="ECO:0007669"/>
    <property type="project" value="InterPro"/>
</dbReference>
<dbReference type="SUPFAM" id="SSF56300">
    <property type="entry name" value="Metallo-dependent phosphatases"/>
    <property type="match status" value="1"/>
</dbReference>
<name>A0A3N5BLV3_9BACL</name>
<dbReference type="Pfam" id="PF00149">
    <property type="entry name" value="Metallophos"/>
    <property type="match status" value="1"/>
</dbReference>
<comment type="similarity">
    <text evidence="2">Belongs to the 5'-nucleotidase family.</text>
</comment>
<gene>
    <name evidence="5" type="ORF">EDD62_0170</name>
</gene>
<evidence type="ECO:0000259" key="3">
    <source>
        <dbReference type="Pfam" id="PF00149"/>
    </source>
</evidence>
<dbReference type="GO" id="GO:0030288">
    <property type="term" value="C:outer membrane-bounded periplasmic space"/>
    <property type="evidence" value="ECO:0007669"/>
    <property type="project" value="TreeGrafter"/>
</dbReference>
<evidence type="ECO:0000256" key="1">
    <source>
        <dbReference type="ARBA" id="ARBA00022729"/>
    </source>
</evidence>
<dbReference type="RefSeq" id="WP_123807176.1">
    <property type="nucleotide sequence ID" value="NZ_RKRK01000002.1"/>
</dbReference>
<dbReference type="SUPFAM" id="SSF55816">
    <property type="entry name" value="5'-nucleotidase (syn. UDP-sugar hydrolase), C-terminal domain"/>
    <property type="match status" value="1"/>
</dbReference>
<evidence type="ECO:0000313" key="6">
    <source>
        <dbReference type="Proteomes" id="UP000277108"/>
    </source>
</evidence>
<keyword evidence="2" id="KW-0378">Hydrolase</keyword>
<dbReference type="InterPro" id="IPR036907">
    <property type="entry name" value="5'-Nucleotdase_C_sf"/>
</dbReference>
<dbReference type="PIRSF" id="PIRSF036361">
    <property type="entry name" value="YunD"/>
    <property type="match status" value="1"/>
</dbReference>
<protein>
    <submittedName>
        <fullName evidence="5">2',3'-cyclic-nucleotide 2'-phosphodiesterase (5'-nucleotidase family)</fullName>
    </submittedName>
</protein>
<dbReference type="Gene3D" id="3.60.21.10">
    <property type="match status" value="1"/>
</dbReference>
<feature type="domain" description="5'-Nucleotidase C-terminal" evidence="4">
    <location>
        <begin position="289"/>
        <end position="409"/>
    </location>
</feature>
<dbReference type="PANTHER" id="PTHR11575:SF23">
    <property type="entry name" value="5-NUCLEOTIDASE FAMILY PROTEIN"/>
    <property type="match status" value="1"/>
</dbReference>